<evidence type="ECO:0000256" key="7">
    <source>
        <dbReference type="ARBA" id="ARBA00023157"/>
    </source>
</evidence>
<dbReference type="Pfam" id="PF07519">
    <property type="entry name" value="Tannase"/>
    <property type="match status" value="1"/>
</dbReference>
<dbReference type="EMBL" id="VSSR01000029">
    <property type="protein sequence ID" value="TYL83320.1"/>
    <property type="molecule type" value="Genomic_DNA"/>
</dbReference>
<evidence type="ECO:0000256" key="4">
    <source>
        <dbReference type="ARBA" id="ARBA00022729"/>
    </source>
</evidence>
<keyword evidence="4" id="KW-0732">Signal</keyword>
<keyword evidence="9" id="KW-1185">Reference proteome</keyword>
<proteinExistence type="inferred from homology"/>
<gene>
    <name evidence="8" type="ORF">FXB38_18825</name>
</gene>
<keyword evidence="7" id="KW-1015">Disulfide bond</keyword>
<dbReference type="Proteomes" id="UP000324853">
    <property type="component" value="Unassembled WGS sequence"/>
</dbReference>
<comment type="caution">
    <text evidence="8">The sequence shown here is derived from an EMBL/GenBank/DDBJ whole genome shotgun (WGS) entry which is preliminary data.</text>
</comment>
<evidence type="ECO:0000256" key="1">
    <source>
        <dbReference type="ARBA" id="ARBA00006249"/>
    </source>
</evidence>
<evidence type="ECO:0000256" key="6">
    <source>
        <dbReference type="ARBA" id="ARBA00022837"/>
    </source>
</evidence>
<dbReference type="SUPFAM" id="SSF53474">
    <property type="entry name" value="alpha/beta-Hydrolases"/>
    <property type="match status" value="1"/>
</dbReference>
<dbReference type="GO" id="GO:0052689">
    <property type="term" value="F:carboxylic ester hydrolase activity"/>
    <property type="evidence" value="ECO:0007669"/>
    <property type="project" value="UniProtKB-KW"/>
</dbReference>
<keyword evidence="2" id="KW-0719">Serine esterase</keyword>
<comment type="similarity">
    <text evidence="1">Belongs to the tannase family.</text>
</comment>
<dbReference type="PANTHER" id="PTHR33938">
    <property type="entry name" value="FERULOYL ESTERASE B-RELATED"/>
    <property type="match status" value="1"/>
</dbReference>
<sequence>MDAIVGAADAGCIEAVFVADRPMKVWRPDSRRCSRCTSEAPRVRIQRLLVPEGRVRAHLTSNPSAESLINATSGVRSMHSRQLKSGRLNWRNAEQHAILIDSSLRWHKKRKNGDQMNYRSPLRLALLALSILLGSETICAKKAMAALPSAEQLKAICSTLAGRVIPAASIGLPSGEATIASGTIVAANATATPATPEFCRVNGSIAPVDPAAQLINFQINLPIAWNGKAVQYGGGGYNGTLITGLAPLRDAASDDPLPLTRGYVTFGTDSGHQASAFAPNSVGQFGLNDEMVVNYAYASYKKVRDVSVNMIGMFYGQPPSRVYYFGGSEGGREGLTMAQRFPADYDGIVSVVPAIQLSMIGGAFLHHEIPQVHGGWIPPAKLGMFAKFVADRCDALDGLVDGVVNNYLACPSHVDLKELRCANGADSGETCLSDAQIATVVALHSPYELPFAVPNGLAAYPQWLYGNEITPDGRSSHMMRWITGTAAPNAAVDIDTSSIHWLYAANFVRFFVAKDALFDPSTFDPNKFRDRLRELSELLDSTNPDLSAFFARGGKLIMRSNTGDLALSPLAAINYFNSVSARVGQAMVDRSARLFISPASTHSGAAASVTDGSPVPTMVDLLDPLDRWVSDGAPPPDALIQTVKENSPPFKLLGSRPMCRYPDYPRYTSGDRLRAESYRCTPSAP</sequence>
<evidence type="ECO:0000313" key="8">
    <source>
        <dbReference type="EMBL" id="TYL83320.1"/>
    </source>
</evidence>
<dbReference type="InterPro" id="IPR029058">
    <property type="entry name" value="AB_hydrolase_fold"/>
</dbReference>
<organism evidence="8 9">
    <name type="scientific">Bradyrhizobium cytisi</name>
    <dbReference type="NCBI Taxonomy" id="515489"/>
    <lineage>
        <taxon>Bacteria</taxon>
        <taxon>Pseudomonadati</taxon>
        <taxon>Pseudomonadota</taxon>
        <taxon>Alphaproteobacteria</taxon>
        <taxon>Hyphomicrobiales</taxon>
        <taxon>Nitrobacteraceae</taxon>
        <taxon>Bradyrhizobium</taxon>
    </lineage>
</organism>
<dbReference type="PANTHER" id="PTHR33938:SF15">
    <property type="entry name" value="FERULOYL ESTERASE B-RELATED"/>
    <property type="match status" value="1"/>
</dbReference>
<evidence type="ECO:0000256" key="5">
    <source>
        <dbReference type="ARBA" id="ARBA00022801"/>
    </source>
</evidence>
<dbReference type="InterPro" id="IPR011118">
    <property type="entry name" value="Tannase/feruloyl_esterase"/>
</dbReference>
<evidence type="ECO:0000256" key="2">
    <source>
        <dbReference type="ARBA" id="ARBA00022487"/>
    </source>
</evidence>
<name>A0A5S4WT15_9BRAD</name>
<protein>
    <submittedName>
        <fullName evidence="8">Tannase/feruloyl esterase family alpha/beta hydrolase</fullName>
    </submittedName>
</protein>
<keyword evidence="6" id="KW-0106">Calcium</keyword>
<keyword evidence="3" id="KW-0479">Metal-binding</keyword>
<dbReference type="GO" id="GO:0046872">
    <property type="term" value="F:metal ion binding"/>
    <property type="evidence" value="ECO:0007669"/>
    <property type="project" value="UniProtKB-KW"/>
</dbReference>
<dbReference type="RefSeq" id="WP_148752475.1">
    <property type="nucleotide sequence ID" value="NZ_VSSR01000029.1"/>
</dbReference>
<evidence type="ECO:0000313" key="9">
    <source>
        <dbReference type="Proteomes" id="UP000324853"/>
    </source>
</evidence>
<evidence type="ECO:0000256" key="3">
    <source>
        <dbReference type="ARBA" id="ARBA00022723"/>
    </source>
</evidence>
<dbReference type="AlphaFoldDB" id="A0A5S4WT15"/>
<keyword evidence="5 8" id="KW-0378">Hydrolase</keyword>
<dbReference type="OrthoDB" id="7197884at2"/>
<reference evidence="8 9" key="1">
    <citation type="submission" date="2019-08" db="EMBL/GenBank/DDBJ databases">
        <title>Bradyrhizobium hipponensis sp. nov., a rhizobium isolated from a Lupinus angustifolius root nodule in Tunisia.</title>
        <authorList>
            <person name="Off K."/>
            <person name="Rejili M."/>
            <person name="Mars M."/>
            <person name="Brachmann A."/>
            <person name="Marin M."/>
        </authorList>
    </citation>
    <scope>NUCLEOTIDE SEQUENCE [LARGE SCALE GENOMIC DNA]</scope>
    <source>
        <strain evidence="8 9">CTAW11</strain>
    </source>
</reference>
<accession>A0A5S4WT15</accession>